<comment type="caution">
    <text evidence="3">The sequence shown here is derived from an EMBL/GenBank/DDBJ whole genome shotgun (WGS) entry which is preliminary data.</text>
</comment>
<accession>A0A9D6QK67</accession>
<gene>
    <name evidence="3" type="ORF">HY076_06405</name>
</gene>
<dbReference type="AlphaFoldDB" id="A0A9D6QK67"/>
<keyword evidence="1" id="KW-1133">Transmembrane helix</keyword>
<dbReference type="Pfam" id="PF09990">
    <property type="entry name" value="DUF2231"/>
    <property type="match status" value="1"/>
</dbReference>
<dbReference type="EMBL" id="JACQAY010000205">
    <property type="protein sequence ID" value="MBI3539886.1"/>
    <property type="molecule type" value="Genomic_DNA"/>
</dbReference>
<evidence type="ECO:0000313" key="4">
    <source>
        <dbReference type="Proteomes" id="UP000807850"/>
    </source>
</evidence>
<keyword evidence="1" id="KW-0472">Membrane</keyword>
<evidence type="ECO:0000259" key="2">
    <source>
        <dbReference type="Pfam" id="PF09990"/>
    </source>
</evidence>
<proteinExistence type="predicted"/>
<dbReference type="InterPro" id="IPR019251">
    <property type="entry name" value="DUF2231_TM"/>
</dbReference>
<organism evidence="3 4">
    <name type="scientific">Eiseniibacteriota bacterium</name>
    <dbReference type="NCBI Taxonomy" id="2212470"/>
    <lineage>
        <taxon>Bacteria</taxon>
        <taxon>Candidatus Eiseniibacteriota</taxon>
    </lineage>
</organism>
<reference evidence="3" key="1">
    <citation type="submission" date="2020-07" db="EMBL/GenBank/DDBJ databases">
        <title>Huge and variable diversity of episymbiotic CPR bacteria and DPANN archaea in groundwater ecosystems.</title>
        <authorList>
            <person name="He C.Y."/>
            <person name="Keren R."/>
            <person name="Whittaker M."/>
            <person name="Farag I.F."/>
            <person name="Doudna J."/>
            <person name="Cate J.H.D."/>
            <person name="Banfield J.F."/>
        </authorList>
    </citation>
    <scope>NUCLEOTIDE SEQUENCE</scope>
    <source>
        <strain evidence="3">NC_groundwater_928_Pr1_S-0.2um_72_17</strain>
    </source>
</reference>
<sequence>MPDIGIFHPQIVHFVVALLIIGVAARVVSLLPLGPRFAFVGPMAATLIVLGTLAALAAVHSGLQAHGVAERIPGARNAVQEHEEAGEWVRNVFIGIALLELIGLALASRKSVATALRWTTAVLGLAGIATVYRAADLGGDVVYEFAGGVGTRSGDSTDVKHLLVAGLYHDAQLARKEGHKADAARLTDELARQMPDDADVRFLAIESRLKDRDDARGALADLAAIVVKDDDRRMQIRRATLRVQAYRSLGAMDSAKTVLADLKQRFPNDPRVAQTIERLTGGQTTPR</sequence>
<feature type="domain" description="DUF2231" evidence="2">
    <location>
        <begin position="7"/>
        <end position="149"/>
    </location>
</feature>
<evidence type="ECO:0000313" key="3">
    <source>
        <dbReference type="EMBL" id="MBI3539886.1"/>
    </source>
</evidence>
<protein>
    <recommendedName>
        <fullName evidence="2">DUF2231 domain-containing protein</fullName>
    </recommendedName>
</protein>
<feature type="transmembrane region" description="Helical" evidence="1">
    <location>
        <begin position="6"/>
        <end position="25"/>
    </location>
</feature>
<keyword evidence="1" id="KW-0812">Transmembrane</keyword>
<feature type="transmembrane region" description="Helical" evidence="1">
    <location>
        <begin position="37"/>
        <end position="59"/>
    </location>
</feature>
<dbReference type="Proteomes" id="UP000807850">
    <property type="component" value="Unassembled WGS sequence"/>
</dbReference>
<name>A0A9D6QK67_UNCEI</name>
<evidence type="ECO:0000256" key="1">
    <source>
        <dbReference type="SAM" id="Phobius"/>
    </source>
</evidence>